<name>A0A1Y1XV06_9FUNG</name>
<dbReference type="GO" id="GO:0016020">
    <property type="term" value="C:membrane"/>
    <property type="evidence" value="ECO:0007669"/>
    <property type="project" value="TreeGrafter"/>
</dbReference>
<dbReference type="Proteomes" id="UP000193498">
    <property type="component" value="Unassembled WGS sequence"/>
</dbReference>
<dbReference type="PANTHER" id="PTHR10165:SF35">
    <property type="entry name" value="RE23632P"/>
    <property type="match status" value="1"/>
</dbReference>
<feature type="transmembrane region" description="Helical" evidence="1">
    <location>
        <begin position="139"/>
        <end position="160"/>
    </location>
</feature>
<dbReference type="InterPro" id="IPR043216">
    <property type="entry name" value="PAP-like"/>
</dbReference>
<feature type="transmembrane region" description="Helical" evidence="1">
    <location>
        <begin position="98"/>
        <end position="119"/>
    </location>
</feature>
<reference evidence="2 3" key="1">
    <citation type="submission" date="2016-07" db="EMBL/GenBank/DDBJ databases">
        <title>Pervasive Adenine N6-methylation of Active Genes in Fungi.</title>
        <authorList>
            <consortium name="DOE Joint Genome Institute"/>
            <person name="Mondo S.J."/>
            <person name="Dannebaum R.O."/>
            <person name="Kuo R.C."/>
            <person name="Labutti K."/>
            <person name="Haridas S."/>
            <person name="Kuo A."/>
            <person name="Salamov A."/>
            <person name="Ahrendt S.R."/>
            <person name="Lipzen A."/>
            <person name="Sullivan W."/>
            <person name="Andreopoulos W.B."/>
            <person name="Clum A."/>
            <person name="Lindquist E."/>
            <person name="Daum C."/>
            <person name="Ramamoorthy G.K."/>
            <person name="Gryganskyi A."/>
            <person name="Culley D."/>
            <person name="Magnuson J.K."/>
            <person name="James T.Y."/>
            <person name="O'Malley M.A."/>
            <person name="Stajich J.E."/>
            <person name="Spatafora J.W."/>
            <person name="Visel A."/>
            <person name="Grigoriev I.V."/>
        </authorList>
    </citation>
    <scope>NUCLEOTIDE SEQUENCE [LARGE SCALE GENOMIC DNA]</scope>
    <source>
        <strain evidence="2 3">CBS 931.73</strain>
    </source>
</reference>
<protein>
    <submittedName>
        <fullName evidence="2">Uncharacterized protein</fullName>
    </submittedName>
</protein>
<proteinExistence type="predicted"/>
<feature type="transmembrane region" description="Helical" evidence="1">
    <location>
        <begin position="48"/>
        <end position="77"/>
    </location>
</feature>
<gene>
    <name evidence="2" type="ORF">K493DRAFT_383094</name>
</gene>
<evidence type="ECO:0000313" key="3">
    <source>
        <dbReference type="Proteomes" id="UP000193498"/>
    </source>
</evidence>
<keyword evidence="1" id="KW-0472">Membrane</keyword>
<sequence length="274" mass="30254">MAKSWWTYAYLVDWAIVAALISVTIFFQHSYNSRPELGATVIEDAHTITIFGLYVITLVVPLISIVLHQGLASLWIYWVRRSEEESSIPVLHVLHNNLLGLVSSFGITAFVIEVLYMILSGVSLNDCQSSSNCTGESGKVYPSIYAGYTSLGMVYLSMYISRKSRFSHGSMLWSLVSMLPLLVIIVVCASQINQGQTTLLNVYFGSLIGIAMVIPCRRIYFCPDGQPRVISAEFPPRKDTLEEGGIYGKYTLSAAMSEHLPGSKSSSNRSCCAH</sequence>
<comment type="caution">
    <text evidence="2">The sequence shown here is derived from an EMBL/GenBank/DDBJ whole genome shotgun (WGS) entry which is preliminary data.</text>
</comment>
<evidence type="ECO:0000313" key="2">
    <source>
        <dbReference type="EMBL" id="ORX89326.1"/>
    </source>
</evidence>
<keyword evidence="1" id="KW-1133">Transmembrane helix</keyword>
<dbReference type="EMBL" id="MCFE01000456">
    <property type="protein sequence ID" value="ORX89326.1"/>
    <property type="molecule type" value="Genomic_DNA"/>
</dbReference>
<feature type="transmembrane region" description="Helical" evidence="1">
    <location>
        <begin position="198"/>
        <end position="216"/>
    </location>
</feature>
<dbReference type="GO" id="GO:0006644">
    <property type="term" value="P:phospholipid metabolic process"/>
    <property type="evidence" value="ECO:0007669"/>
    <property type="project" value="InterPro"/>
</dbReference>
<dbReference type="STRING" id="1314790.A0A1Y1XV06"/>
<keyword evidence="1" id="KW-0812">Transmembrane</keyword>
<dbReference type="PANTHER" id="PTHR10165">
    <property type="entry name" value="LIPID PHOSPHATE PHOSPHATASE"/>
    <property type="match status" value="1"/>
</dbReference>
<keyword evidence="3" id="KW-1185">Reference proteome</keyword>
<evidence type="ECO:0000256" key="1">
    <source>
        <dbReference type="SAM" id="Phobius"/>
    </source>
</evidence>
<accession>A0A1Y1XV06</accession>
<feature type="transmembrane region" description="Helical" evidence="1">
    <location>
        <begin position="7"/>
        <end position="28"/>
    </location>
</feature>
<dbReference type="GO" id="GO:0046839">
    <property type="term" value="P:phospholipid dephosphorylation"/>
    <property type="evidence" value="ECO:0007669"/>
    <property type="project" value="TreeGrafter"/>
</dbReference>
<feature type="transmembrane region" description="Helical" evidence="1">
    <location>
        <begin position="172"/>
        <end position="192"/>
    </location>
</feature>
<dbReference type="InParanoid" id="A0A1Y1XV06"/>
<dbReference type="GO" id="GO:0008195">
    <property type="term" value="F:phosphatidate phosphatase activity"/>
    <property type="evidence" value="ECO:0007669"/>
    <property type="project" value="TreeGrafter"/>
</dbReference>
<dbReference type="AlphaFoldDB" id="A0A1Y1XV06"/>
<organism evidence="2 3">
    <name type="scientific">Basidiobolus meristosporus CBS 931.73</name>
    <dbReference type="NCBI Taxonomy" id="1314790"/>
    <lineage>
        <taxon>Eukaryota</taxon>
        <taxon>Fungi</taxon>
        <taxon>Fungi incertae sedis</taxon>
        <taxon>Zoopagomycota</taxon>
        <taxon>Entomophthoromycotina</taxon>
        <taxon>Basidiobolomycetes</taxon>
        <taxon>Basidiobolales</taxon>
        <taxon>Basidiobolaceae</taxon>
        <taxon>Basidiobolus</taxon>
    </lineage>
</organism>